<dbReference type="Pfam" id="PF13426">
    <property type="entry name" value="PAS_9"/>
    <property type="match status" value="1"/>
</dbReference>
<dbReference type="InterPro" id="IPR001610">
    <property type="entry name" value="PAC"/>
</dbReference>
<dbReference type="SUPFAM" id="SSF55781">
    <property type="entry name" value="GAF domain-like"/>
    <property type="match status" value="1"/>
</dbReference>
<evidence type="ECO:0000259" key="11">
    <source>
        <dbReference type="PROSITE" id="PS50112"/>
    </source>
</evidence>
<evidence type="ECO:0000256" key="1">
    <source>
        <dbReference type="ARBA" id="ARBA00022630"/>
    </source>
</evidence>
<dbReference type="InterPro" id="IPR000014">
    <property type="entry name" value="PAS"/>
</dbReference>
<keyword evidence="1" id="KW-0285">Flavoprotein</keyword>
<proteinExistence type="predicted"/>
<dbReference type="GO" id="GO:0016301">
    <property type="term" value="F:kinase activity"/>
    <property type="evidence" value="ECO:0007669"/>
    <property type="project" value="UniProtKB-KW"/>
</dbReference>
<comment type="caution">
    <text evidence="8">Lacks conserved residue(s) required for the propagation of feature annotation.</text>
</comment>
<dbReference type="InterPro" id="IPR011006">
    <property type="entry name" value="CheY-like_superfamily"/>
</dbReference>
<dbReference type="SUPFAM" id="SSF88659">
    <property type="entry name" value="Sigma3 and sigma4 domains of RNA polymerase sigma factors"/>
    <property type="match status" value="1"/>
</dbReference>
<dbReference type="SMART" id="SM00448">
    <property type="entry name" value="REC"/>
    <property type="match status" value="1"/>
</dbReference>
<dbReference type="Pfam" id="PF15915">
    <property type="entry name" value="BAT"/>
    <property type="match status" value="1"/>
</dbReference>
<keyword evidence="3" id="KW-0808">Transferase</keyword>
<dbReference type="AlphaFoldDB" id="A7U0Y3"/>
<evidence type="ECO:0000256" key="7">
    <source>
        <dbReference type="ARBA" id="ARBA00023163"/>
    </source>
</evidence>
<dbReference type="NCBIfam" id="TIGR00229">
    <property type="entry name" value="sensory_box"/>
    <property type="match status" value="1"/>
</dbReference>
<evidence type="ECO:0000313" key="13">
    <source>
        <dbReference type="EMBL" id="ABT17414.1"/>
    </source>
</evidence>
<dbReference type="InterPro" id="IPR035965">
    <property type="entry name" value="PAS-like_dom_sf"/>
</dbReference>
<dbReference type="Gene3D" id="1.10.10.10">
    <property type="entry name" value="Winged helix-like DNA-binding domain superfamily/Winged helix DNA-binding domain"/>
    <property type="match status" value="1"/>
</dbReference>
<evidence type="ECO:0000259" key="12">
    <source>
        <dbReference type="PROSITE" id="PS50113"/>
    </source>
</evidence>
<feature type="region of interest" description="Disordered" evidence="9">
    <location>
        <begin position="366"/>
        <end position="386"/>
    </location>
</feature>
<protein>
    <submittedName>
        <fullName evidence="13">Bacterio-opsin activator protein</fullName>
    </submittedName>
</protein>
<dbReference type="Gene3D" id="3.30.450.40">
    <property type="match status" value="1"/>
</dbReference>
<keyword evidence="7" id="KW-0804">Transcription</keyword>
<dbReference type="PROSITE" id="PS50113">
    <property type="entry name" value="PAC"/>
    <property type="match status" value="1"/>
</dbReference>
<evidence type="ECO:0000256" key="4">
    <source>
        <dbReference type="ARBA" id="ARBA00022777"/>
    </source>
</evidence>
<dbReference type="EMBL" id="EF558549">
    <property type="protein sequence ID" value="ABT17414.1"/>
    <property type="molecule type" value="Genomic_DNA"/>
</dbReference>
<reference evidence="13" key="1">
    <citation type="journal article" date="2007" name="BMC Evol. Biol.">
        <title>Evolution of rhodopsin ion pumps in haloarchaea.</title>
        <authorList>
            <person name="Sharma A.K."/>
            <person name="Walsh D.A."/>
            <person name="Bapteste E."/>
            <person name="Rodriguez-Valera F."/>
            <person name="Ford Doolittle W."/>
            <person name="Papke R.T."/>
        </authorList>
    </citation>
    <scope>NUCLEOTIDE SEQUENCE</scope>
    <source>
        <strain evidence="13">TP009</strain>
    </source>
</reference>
<sequence>MPMANARALLVHPEEGSDRIETALGAAGFDVTRTDTAASAVAKATTGEYDCVVSEYALDGDDGVALATAIEESDAGVPVVMFTETDEEGVPEAAFENGVDRFLQKNGSASIDKLVSDVSTVCSGVPTSEPRRDISDHEPSATDVTRAVEDAPIGISISDPDLPDYPLVYVNNAWEEHTGYPVEEALGRNPRFLQGPGTDPETVEEIGDAIANEEEATVEIRNYRRDGTPFWNELTVAPIYDEDGDLAHYVGFQNDISDRKEAERLAEERAEKLATERRSLDRVLGRVNGLFSDISRILVENRDPNVIPERVCEVVAGEPGYAGGWIGEVSSATGRLEIRAAKGVAVEPGAAFDVSETPQEVQEAIESEELRTGSIEDASDGPLEPKSAGGRRLLVVPLTYGDRQYGLLGIYGSGADVLDRRERRVCESVGKMIANGLHSIETTEMLTTDRVVELVVEIRDSTGPLARIADAVGGKVDHLGTTRLDDDACELYFHADGEDPDLDELAALPLVESMRTVSETNDGVSFAVTATESPPLTQLADHGGVVAEATATPEGATLTIEAPPEHDVRSILDVFRGEYEGVELRSRVERESRDRTVAEFAAAVDERLTERQRAALKTAELNGYFEWPRPVDGSEIAEQMGITRQTFHQHLRAAERKLVEAYVDPRSGE</sequence>
<dbReference type="PANTHER" id="PTHR47429">
    <property type="entry name" value="PROTEIN TWIN LOV 1"/>
    <property type="match status" value="1"/>
</dbReference>
<dbReference type="CDD" id="cd00156">
    <property type="entry name" value="REC"/>
    <property type="match status" value="1"/>
</dbReference>
<feature type="domain" description="PAS" evidence="11">
    <location>
        <begin position="140"/>
        <end position="213"/>
    </location>
</feature>
<dbReference type="Pfam" id="PF04967">
    <property type="entry name" value="HTH_10"/>
    <property type="match status" value="1"/>
</dbReference>
<gene>
    <name evidence="13" type="primary">TP009.17</name>
</gene>
<dbReference type="GO" id="GO:0000160">
    <property type="term" value="P:phosphorelay signal transduction system"/>
    <property type="evidence" value="ECO:0007669"/>
    <property type="project" value="InterPro"/>
</dbReference>
<keyword evidence="6" id="KW-0805">Transcription regulation</keyword>
<dbReference type="Pfam" id="PF13185">
    <property type="entry name" value="GAF_2"/>
    <property type="match status" value="1"/>
</dbReference>
<dbReference type="InterPro" id="IPR003018">
    <property type="entry name" value="GAF"/>
</dbReference>
<dbReference type="CDD" id="cd00130">
    <property type="entry name" value="PAS"/>
    <property type="match status" value="1"/>
</dbReference>
<evidence type="ECO:0000256" key="9">
    <source>
        <dbReference type="SAM" id="MobiDB-lite"/>
    </source>
</evidence>
<dbReference type="InterPro" id="IPR007050">
    <property type="entry name" value="HTH_bacterioopsin"/>
</dbReference>
<organism evidence="13">
    <name type="scientific">Halorubrum sp. TP009</name>
    <dbReference type="NCBI Taxonomy" id="447099"/>
    <lineage>
        <taxon>Archaea</taxon>
        <taxon>Methanobacteriati</taxon>
        <taxon>Methanobacteriota</taxon>
        <taxon>Stenosarchaea group</taxon>
        <taxon>Halobacteria</taxon>
        <taxon>Halobacteriales</taxon>
        <taxon>Haloferacaceae</taxon>
        <taxon>Halorubrum</taxon>
    </lineage>
</organism>
<dbReference type="SMART" id="SM00086">
    <property type="entry name" value="PAC"/>
    <property type="match status" value="1"/>
</dbReference>
<dbReference type="InterPro" id="IPR031803">
    <property type="entry name" value="BAT_GAF/HTH-assoc"/>
</dbReference>
<feature type="domain" description="PAC" evidence="12">
    <location>
        <begin position="216"/>
        <end position="268"/>
    </location>
</feature>
<evidence type="ECO:0000256" key="3">
    <source>
        <dbReference type="ARBA" id="ARBA00022679"/>
    </source>
</evidence>
<evidence type="ECO:0000256" key="5">
    <source>
        <dbReference type="ARBA" id="ARBA00022991"/>
    </source>
</evidence>
<dbReference type="PROSITE" id="PS50110">
    <property type="entry name" value="RESPONSE_REGULATORY"/>
    <property type="match status" value="1"/>
</dbReference>
<evidence type="ECO:0000256" key="2">
    <source>
        <dbReference type="ARBA" id="ARBA00022643"/>
    </source>
</evidence>
<dbReference type="SUPFAM" id="SSF55785">
    <property type="entry name" value="PYP-like sensor domain (PAS domain)"/>
    <property type="match status" value="1"/>
</dbReference>
<dbReference type="InterPro" id="IPR001789">
    <property type="entry name" value="Sig_transdc_resp-reg_receiver"/>
</dbReference>
<dbReference type="SUPFAM" id="SSF52172">
    <property type="entry name" value="CheY-like"/>
    <property type="match status" value="1"/>
</dbReference>
<accession>A7U0Y3</accession>
<keyword evidence="5" id="KW-0157">Chromophore</keyword>
<keyword evidence="4" id="KW-0418">Kinase</keyword>
<dbReference type="InterPro" id="IPR000700">
    <property type="entry name" value="PAS-assoc_C"/>
</dbReference>
<evidence type="ECO:0000259" key="10">
    <source>
        <dbReference type="PROSITE" id="PS50110"/>
    </source>
</evidence>
<name>A7U0Y3_9EURY</name>
<dbReference type="Pfam" id="PF00072">
    <property type="entry name" value="Response_reg"/>
    <property type="match status" value="1"/>
</dbReference>
<feature type="domain" description="Response regulatory" evidence="10">
    <location>
        <begin position="7"/>
        <end position="120"/>
    </location>
</feature>
<dbReference type="InterPro" id="IPR029016">
    <property type="entry name" value="GAF-like_dom_sf"/>
</dbReference>
<evidence type="ECO:0000256" key="6">
    <source>
        <dbReference type="ARBA" id="ARBA00023015"/>
    </source>
</evidence>
<dbReference type="PROSITE" id="PS50112">
    <property type="entry name" value="PAS"/>
    <property type="match status" value="1"/>
</dbReference>
<dbReference type="Gene3D" id="3.40.50.2300">
    <property type="match status" value="1"/>
</dbReference>
<keyword evidence="2" id="KW-0288">FMN</keyword>
<dbReference type="PANTHER" id="PTHR47429:SF2">
    <property type="entry name" value="PROTEIN TWIN LOV 1"/>
    <property type="match status" value="1"/>
</dbReference>
<dbReference type="InterPro" id="IPR013324">
    <property type="entry name" value="RNA_pol_sigma_r3/r4-like"/>
</dbReference>
<dbReference type="InterPro" id="IPR036388">
    <property type="entry name" value="WH-like_DNA-bd_sf"/>
</dbReference>
<dbReference type="Gene3D" id="3.30.450.20">
    <property type="entry name" value="PAS domain"/>
    <property type="match status" value="1"/>
</dbReference>
<evidence type="ECO:0000256" key="8">
    <source>
        <dbReference type="PROSITE-ProRule" id="PRU00169"/>
    </source>
</evidence>